<accession>A0A090YUT2</accession>
<dbReference type="EMBL" id="QVOD01000018">
    <property type="protein sequence ID" value="RFT66013.1"/>
    <property type="molecule type" value="Genomic_DNA"/>
</dbReference>
<keyword evidence="5" id="KW-1185">Reference proteome</keyword>
<sequence length="128" mass="14605">MAYVTIAVNFLCSVLILIAGIIYLKNTLLFHKISNMKDITTENILKEFKLNIFWCFIISCFSILMPIWITDKNFDFLTDVLVSGFIIAGGIEAIHYLLKNKISDEALQVKYYKYMIIAILGILNGISI</sequence>
<reference evidence="2 4" key="1">
    <citation type="submission" date="2014-04" db="EMBL/GenBank/DDBJ databases">
        <authorList>
            <person name="Bishop-Lilly K.A."/>
            <person name="Broomall S.M."/>
            <person name="Chain P.S."/>
            <person name="Chertkov O."/>
            <person name="Coyne S.R."/>
            <person name="Daligault H.E."/>
            <person name="Davenport K.W."/>
            <person name="Erkkila T."/>
            <person name="Frey K.G."/>
            <person name="Gibbons H.S."/>
            <person name="Gu W."/>
            <person name="Jaissle J."/>
            <person name="Johnson S.L."/>
            <person name="Koroleva G.I."/>
            <person name="Ladner J.T."/>
            <person name="Lo C.-C."/>
            <person name="Minogue T.D."/>
            <person name="Munk C."/>
            <person name="Palacios G.F."/>
            <person name="Redden C.L."/>
            <person name="Rosenzweig C.N."/>
            <person name="Scholz M.B."/>
            <person name="Teshima H."/>
            <person name="Xu Y."/>
        </authorList>
    </citation>
    <scope>NUCLEOTIDE SEQUENCE [LARGE SCALE GENOMIC DNA]</scope>
    <source>
        <strain evidence="2 4">BHP</strain>
    </source>
</reference>
<keyword evidence="1" id="KW-1133">Transmembrane helix</keyword>
<dbReference type="Proteomes" id="UP000029389">
    <property type="component" value="Unassembled WGS sequence"/>
</dbReference>
<feature type="transmembrane region" description="Helical" evidence="1">
    <location>
        <begin position="50"/>
        <end position="69"/>
    </location>
</feature>
<organism evidence="2 4">
    <name type="scientific">Bacillus clarus</name>
    <dbReference type="NCBI Taxonomy" id="2338372"/>
    <lineage>
        <taxon>Bacteria</taxon>
        <taxon>Bacillati</taxon>
        <taxon>Bacillota</taxon>
        <taxon>Bacilli</taxon>
        <taxon>Bacillales</taxon>
        <taxon>Bacillaceae</taxon>
        <taxon>Bacillus</taxon>
        <taxon>Bacillus cereus group</taxon>
    </lineage>
</organism>
<keyword evidence="1" id="KW-0812">Transmembrane</keyword>
<evidence type="ECO:0000313" key="3">
    <source>
        <dbReference type="EMBL" id="RFT66013.1"/>
    </source>
</evidence>
<name>A0A090YUT2_9BACI</name>
<protein>
    <submittedName>
        <fullName evidence="2">Putative membrane protein</fullName>
    </submittedName>
</protein>
<feature type="transmembrane region" description="Helical" evidence="1">
    <location>
        <begin position="6"/>
        <end position="29"/>
    </location>
</feature>
<feature type="transmembrane region" description="Helical" evidence="1">
    <location>
        <begin position="81"/>
        <end position="99"/>
    </location>
</feature>
<dbReference type="AlphaFoldDB" id="A0A090YUT2"/>
<keyword evidence="1" id="KW-0472">Membrane</keyword>
<evidence type="ECO:0000256" key="1">
    <source>
        <dbReference type="SAM" id="Phobius"/>
    </source>
</evidence>
<dbReference type="Proteomes" id="UP000264294">
    <property type="component" value="Unassembled WGS sequence"/>
</dbReference>
<evidence type="ECO:0000313" key="4">
    <source>
        <dbReference type="Proteomes" id="UP000029389"/>
    </source>
</evidence>
<dbReference type="RefSeq" id="WP_042982566.1">
    <property type="nucleotide sequence ID" value="NZ_JMQC01000008.1"/>
</dbReference>
<proteinExistence type="predicted"/>
<evidence type="ECO:0000313" key="2">
    <source>
        <dbReference type="EMBL" id="KFN02594.1"/>
    </source>
</evidence>
<dbReference type="EMBL" id="JMQC01000008">
    <property type="protein sequence ID" value="KFN02594.1"/>
    <property type="molecule type" value="Genomic_DNA"/>
</dbReference>
<evidence type="ECO:0000313" key="5">
    <source>
        <dbReference type="Proteomes" id="UP000264294"/>
    </source>
</evidence>
<gene>
    <name evidence="3" type="ORF">D0U04_15770</name>
    <name evidence="2" type="ORF">DJ93_3735</name>
</gene>
<reference evidence="3 5" key="2">
    <citation type="submission" date="2018-08" db="EMBL/GenBank/DDBJ databases">
        <title>Bacillus clarus sp. nov. strain PS00077A.</title>
        <authorList>
            <person name="Mendez Acevedo M."/>
            <person name="Carroll L."/>
            <person name="Mukherjee M."/>
            <person name="Wiedmann M."/>
            <person name="Kovac J."/>
        </authorList>
    </citation>
    <scope>NUCLEOTIDE SEQUENCE [LARGE SCALE GENOMIC DNA]</scope>
    <source>
        <strain evidence="3 5">PS00077A</strain>
    </source>
</reference>
<dbReference type="PATRIC" id="fig|1405.8.peg.3843"/>
<comment type="caution">
    <text evidence="2">The sequence shown here is derived from an EMBL/GenBank/DDBJ whole genome shotgun (WGS) entry which is preliminary data.</text>
</comment>